<dbReference type="Gene3D" id="2.40.30.110">
    <property type="entry name" value="Aminomethyltransferase beta-barrel domains"/>
    <property type="match status" value="1"/>
</dbReference>
<reference evidence="11 12" key="1">
    <citation type="journal article" date="2013" name="MBio">
        <title>Genome sequencing of the plant pathogen Taphrina deformans, the causal agent of peach leaf curl.</title>
        <authorList>
            <person name="Cisse O.H."/>
            <person name="Almeida J.M.G.C.F."/>
            <person name="Fonseca A."/>
            <person name="Kumar A.A."/>
            <person name="Salojaervi J."/>
            <person name="Overmyer K."/>
            <person name="Hauser P.M."/>
            <person name="Pagni M."/>
        </authorList>
    </citation>
    <scope>NUCLEOTIDE SEQUENCE [LARGE SCALE GENOMIC DNA]</scope>
    <source>
        <strain evidence="12">PYCC 5710 / ATCC 11124 / CBS 356.35 / IMI 108563 / JCM 9778 / NBRC 8474</strain>
    </source>
</reference>
<organism evidence="11 12">
    <name type="scientific">Taphrina deformans (strain PYCC 5710 / ATCC 11124 / CBS 356.35 / IMI 108563 / JCM 9778 / NBRC 8474)</name>
    <name type="common">Peach leaf curl fungus</name>
    <name type="synonym">Lalaria deformans</name>
    <dbReference type="NCBI Taxonomy" id="1097556"/>
    <lineage>
        <taxon>Eukaryota</taxon>
        <taxon>Fungi</taxon>
        <taxon>Dikarya</taxon>
        <taxon>Ascomycota</taxon>
        <taxon>Taphrinomycotina</taxon>
        <taxon>Taphrinomycetes</taxon>
        <taxon>Taphrinales</taxon>
        <taxon>Taphrinaceae</taxon>
        <taxon>Taphrina</taxon>
    </lineage>
</organism>
<evidence type="ECO:0000259" key="9">
    <source>
        <dbReference type="Pfam" id="PF01571"/>
    </source>
</evidence>
<dbReference type="PANTHER" id="PTHR43757:SF2">
    <property type="entry name" value="AMINOMETHYLTRANSFERASE, MITOCHONDRIAL"/>
    <property type="match status" value="1"/>
</dbReference>
<dbReference type="Proteomes" id="UP000013776">
    <property type="component" value="Unassembled WGS sequence"/>
</dbReference>
<dbReference type="NCBIfam" id="TIGR00528">
    <property type="entry name" value="gcvT"/>
    <property type="match status" value="1"/>
</dbReference>
<keyword evidence="3 8" id="KW-0032">Aminotransferase</keyword>
<evidence type="ECO:0000256" key="4">
    <source>
        <dbReference type="ARBA" id="ARBA00022679"/>
    </source>
</evidence>
<evidence type="ECO:0000256" key="5">
    <source>
        <dbReference type="ARBA" id="ARBA00031395"/>
    </source>
</evidence>
<dbReference type="PIRSF" id="PIRSF006487">
    <property type="entry name" value="GcvT"/>
    <property type="match status" value="1"/>
</dbReference>
<name>R4X9S6_TAPDE</name>
<evidence type="ECO:0000256" key="6">
    <source>
        <dbReference type="ARBA" id="ARBA00047665"/>
    </source>
</evidence>
<dbReference type="GO" id="GO:0008483">
    <property type="term" value="F:transaminase activity"/>
    <property type="evidence" value="ECO:0007669"/>
    <property type="project" value="UniProtKB-KW"/>
</dbReference>
<dbReference type="Gene3D" id="4.10.1250.10">
    <property type="entry name" value="Aminomethyltransferase fragment"/>
    <property type="match status" value="1"/>
</dbReference>
<dbReference type="Gene3D" id="3.30.1360.120">
    <property type="entry name" value="Probable tRNA modification gtpase trme, domain 1"/>
    <property type="match status" value="1"/>
</dbReference>
<dbReference type="OrthoDB" id="10263536at2759"/>
<dbReference type="FunFam" id="2.40.30.110:FF:000002">
    <property type="entry name" value="Aminomethyltransferase"/>
    <property type="match status" value="1"/>
</dbReference>
<comment type="subunit">
    <text evidence="8">The glycine cleavage system is composed of four proteins: P, T, L and H.</text>
</comment>
<dbReference type="EC" id="2.1.2.10" evidence="2 8"/>
<protein>
    <recommendedName>
        <fullName evidence="2 8">Aminomethyltransferase</fullName>
        <ecNumber evidence="2 8">2.1.2.10</ecNumber>
    </recommendedName>
    <alternativeName>
        <fullName evidence="5 8">Glycine cleavage system T protein</fullName>
    </alternativeName>
</protein>
<evidence type="ECO:0000256" key="2">
    <source>
        <dbReference type="ARBA" id="ARBA00012616"/>
    </source>
</evidence>
<dbReference type="Pfam" id="PF08669">
    <property type="entry name" value="GCV_T_C"/>
    <property type="match status" value="1"/>
</dbReference>
<dbReference type="InterPro" id="IPR006222">
    <property type="entry name" value="GCVT_N"/>
</dbReference>
<dbReference type="GO" id="GO:0005960">
    <property type="term" value="C:glycine cleavage complex"/>
    <property type="evidence" value="ECO:0007669"/>
    <property type="project" value="InterPro"/>
</dbReference>
<dbReference type="Pfam" id="PF01571">
    <property type="entry name" value="GCV_T"/>
    <property type="match status" value="1"/>
</dbReference>
<dbReference type="STRING" id="1097556.R4X9S6"/>
<dbReference type="InterPro" id="IPR006223">
    <property type="entry name" value="GcvT"/>
</dbReference>
<keyword evidence="8" id="KW-0809">Transit peptide</keyword>
<comment type="similarity">
    <text evidence="1 8">Belongs to the GcvT family.</text>
</comment>
<dbReference type="eggNOG" id="KOG2770">
    <property type="taxonomic scope" value="Eukaryota"/>
</dbReference>
<keyword evidence="8" id="KW-0496">Mitochondrion</keyword>
<evidence type="ECO:0000313" key="11">
    <source>
        <dbReference type="EMBL" id="CCG82222.1"/>
    </source>
</evidence>
<dbReference type="InterPro" id="IPR013977">
    <property type="entry name" value="GcvT_C"/>
</dbReference>
<accession>R4X9S6</accession>
<dbReference type="Gene3D" id="3.30.70.1400">
    <property type="entry name" value="Aminomethyltransferase beta-barrel domains"/>
    <property type="match status" value="1"/>
</dbReference>
<feature type="domain" description="GCVT N-terminal" evidence="9">
    <location>
        <begin position="29"/>
        <end position="285"/>
    </location>
</feature>
<dbReference type="VEuPathDB" id="FungiDB:TAPDE_002223"/>
<evidence type="ECO:0000256" key="1">
    <source>
        <dbReference type="ARBA" id="ARBA00008609"/>
    </source>
</evidence>
<dbReference type="SUPFAM" id="SSF101790">
    <property type="entry name" value="Aminomethyltransferase beta-barrel domain"/>
    <property type="match status" value="1"/>
</dbReference>
<dbReference type="PANTHER" id="PTHR43757">
    <property type="entry name" value="AMINOMETHYLTRANSFERASE"/>
    <property type="match status" value="1"/>
</dbReference>
<comment type="catalytic activity">
    <reaction evidence="6 8">
        <text>N(6)-[(R)-S(8)-aminomethyldihydrolipoyl]-L-lysyl-[protein] + (6S)-5,6,7,8-tetrahydrofolate = N(6)-[(R)-dihydrolipoyl]-L-lysyl-[protein] + (6R)-5,10-methylene-5,6,7,8-tetrahydrofolate + NH4(+)</text>
        <dbReference type="Rhea" id="RHEA:16945"/>
        <dbReference type="Rhea" id="RHEA-COMP:10475"/>
        <dbReference type="Rhea" id="RHEA-COMP:10492"/>
        <dbReference type="ChEBI" id="CHEBI:15636"/>
        <dbReference type="ChEBI" id="CHEBI:28938"/>
        <dbReference type="ChEBI" id="CHEBI:57453"/>
        <dbReference type="ChEBI" id="CHEBI:83100"/>
        <dbReference type="ChEBI" id="CHEBI:83143"/>
        <dbReference type="EC" id="2.1.2.10"/>
    </reaction>
</comment>
<comment type="caution">
    <text evidence="11">The sequence shown here is derived from an EMBL/GenBank/DDBJ whole genome shotgun (WGS) entry which is preliminary data.</text>
</comment>
<keyword evidence="12" id="KW-1185">Reference proteome</keyword>
<sequence>MTFIKRWPQLVGQCRRSYATGTPLKRTPLFDLHVKNGAKMVPFAGFEMPVLYADLGLTESHKWTRGKSSIFDVSHMVQFKLSGPSATDFLERITPAGCRELQQFSSTLSVITNAQGGIIDDTIITKHNDESFYVVTNAACRDKDLLHIETQLREWGKPLKLELLDDHALIAVQGPSSAAVLQEHTKDALSELKFGNSRYIDIAGINCHVARGGYTGEDGFEISCPAAQATTLTELLLATDVESIKLAGLGARDSLRLEAGMCLYGNDLNDTTSPNEAGLLWTIPKRRRAEGGFMGDTAIQAQIKEGVSRRRVGLLVEGAPARAGADILSVDGDVVGRVTSGCPSPTLGRNIAMGYISTGYHKNGMQVGIKVRNKVGDAQVTKMPFVPTQYYK</sequence>
<dbReference type="GO" id="GO:0004047">
    <property type="term" value="F:aminomethyltransferase activity"/>
    <property type="evidence" value="ECO:0007669"/>
    <property type="project" value="UniProtKB-EC"/>
</dbReference>
<evidence type="ECO:0000256" key="7">
    <source>
        <dbReference type="PIRSR" id="PIRSR006487-1"/>
    </source>
</evidence>
<feature type="domain" description="Aminomethyltransferase C-terminal" evidence="10">
    <location>
        <begin position="309"/>
        <end position="386"/>
    </location>
</feature>
<keyword evidence="4 8" id="KW-0808">Transferase</keyword>
<feature type="binding site" evidence="7">
    <location>
        <position position="221"/>
    </location>
    <ligand>
        <name>substrate</name>
    </ligand>
</feature>
<gene>
    <name evidence="11" type="ORF">TAPDE_002223</name>
</gene>
<evidence type="ECO:0000259" key="10">
    <source>
        <dbReference type="Pfam" id="PF08669"/>
    </source>
</evidence>
<evidence type="ECO:0000313" key="12">
    <source>
        <dbReference type="Proteomes" id="UP000013776"/>
    </source>
</evidence>
<comment type="function">
    <text evidence="8">The glycine cleavage system catalyzes the degradation of glycine.</text>
</comment>
<dbReference type="InterPro" id="IPR028896">
    <property type="entry name" value="GcvT/YgfZ/DmdA"/>
</dbReference>
<dbReference type="EMBL" id="CAHR02000074">
    <property type="protein sequence ID" value="CCG82222.1"/>
    <property type="molecule type" value="Genomic_DNA"/>
</dbReference>
<dbReference type="GO" id="GO:0005739">
    <property type="term" value="C:mitochondrion"/>
    <property type="evidence" value="ECO:0007669"/>
    <property type="project" value="UniProtKB-SubCell"/>
</dbReference>
<proteinExistence type="inferred from homology"/>
<evidence type="ECO:0000256" key="8">
    <source>
        <dbReference type="RuleBase" id="RU003981"/>
    </source>
</evidence>
<dbReference type="SUPFAM" id="SSF103025">
    <property type="entry name" value="Folate-binding domain"/>
    <property type="match status" value="1"/>
</dbReference>
<evidence type="ECO:0000256" key="3">
    <source>
        <dbReference type="ARBA" id="ARBA00022576"/>
    </source>
</evidence>
<dbReference type="FunFam" id="3.30.70.1400:FF:000001">
    <property type="entry name" value="Aminomethyltransferase"/>
    <property type="match status" value="1"/>
</dbReference>
<comment type="subcellular location">
    <subcellularLocation>
        <location evidence="8">Mitochondrion</location>
    </subcellularLocation>
</comment>
<dbReference type="InterPro" id="IPR029043">
    <property type="entry name" value="GcvT/YgfZ_C"/>
</dbReference>
<dbReference type="InterPro" id="IPR027266">
    <property type="entry name" value="TrmE/GcvT-like"/>
</dbReference>
<dbReference type="GO" id="GO:0006546">
    <property type="term" value="P:glycine catabolic process"/>
    <property type="evidence" value="ECO:0007669"/>
    <property type="project" value="InterPro"/>
</dbReference>
<dbReference type="AlphaFoldDB" id="R4X9S6"/>
<dbReference type="NCBIfam" id="NF001567">
    <property type="entry name" value="PRK00389.1"/>
    <property type="match status" value="1"/>
</dbReference>